<dbReference type="PANTHER" id="PTHR38344:SF1">
    <property type="entry name" value="INORGANIC CARBON TRANSPORTER SUBUNIT DABA-RELATED"/>
    <property type="match status" value="1"/>
</dbReference>
<comment type="similarity">
    <text evidence="6">Belongs to the inorganic carbon transporter (TC 9.A.2) DabA family.</text>
</comment>
<keyword evidence="3 6" id="KW-0479">Metal-binding</keyword>
<dbReference type="InterPro" id="IPR018752">
    <property type="entry name" value="DabA"/>
</dbReference>
<accession>A0A502E4G6</accession>
<evidence type="ECO:0000256" key="5">
    <source>
        <dbReference type="ARBA" id="ARBA00023136"/>
    </source>
</evidence>
<sequence>MSNPLFADPSTRRAQLRSEITLAARILPTHYPLETFIAVNPLAGLEATPFEQAIRRSGDLYGARGTLPEKTFRELHRDGRITDADLDEALTRRYPNLLDRPTVRLGEREFTPIELVRGDLIHGRPAPEPLRRYRIRSEQVGSDVAVTVDTQTAKWCSAFFGAGAWPMPSREAGFYMAWRALAPSDPSLTRAARAELRSVAERADDAALAALSALGIDDDARITYLQAHLTRLPGWAAHVHWCTGRGVGIELMEYLAVRLTYESLLLGDHRRHRRLDQIAPHVPSARERATRLIDVWGLAQVSETELAAAARVLTVLPMPAREMLWQNAFECHYRNDLLAGLSRAPARGPARAHTQVVSCIDTRSEGLRRHLESLDGYQTLGFAGFFAVAIRFTDLLGGAANDLCPVLISPSLEVREAPAPRSERTAARQLAGARSLAGAESAFHAAKESFAAPFVLAEAAGWAAGPLSAAKTFTPAISAGVRRRLRGLVAPHAPAVLDVETMPLAERALFARVALTTMGLVRGFGRLVVLCGHGSVTENNPYQAALDCGACGGQAGGPNARTAAAILNQAEVREELRQAGTDIPEQTYFIAAQHDTASDRVSILDFHLIPGSHLDDVRRLDADLTTVGASLAAERCAALPGARWVKSPRRAARHVAARSADWAQVYPEWGLAGNAAFVIAPREISLGTDLHRRVFLHSYDADVDPDGSALETILTAPLVVAQWINCQYYFSTVAPEVFGAGTKTIHNVVGTVGVMAGPSGDLRLGLPWQSVAEGDRLRHEPLRLLAVIQAPLERIDTVIAQNPILQHLFGNDWVGLAARADSGGPWQRWSINGWRSWFEADSTASIPDEETVR</sequence>
<dbReference type="HAMAP" id="MF_01871">
    <property type="entry name" value="DabA"/>
    <property type="match status" value="1"/>
</dbReference>
<evidence type="ECO:0000313" key="7">
    <source>
        <dbReference type="EMBL" id="TPG32533.1"/>
    </source>
</evidence>
<keyword evidence="4 6" id="KW-0862">Zinc</keyword>
<keyword evidence="1 6" id="KW-0813">Transport</keyword>
<feature type="binding site" evidence="6">
    <location>
        <position position="359"/>
    </location>
    <ligand>
        <name>Zn(2+)</name>
        <dbReference type="ChEBI" id="CHEBI:29105"/>
    </ligand>
</feature>
<dbReference type="Pfam" id="PF10070">
    <property type="entry name" value="DabA"/>
    <property type="match status" value="1"/>
</dbReference>
<evidence type="ECO:0000256" key="4">
    <source>
        <dbReference type="ARBA" id="ARBA00022833"/>
    </source>
</evidence>
<evidence type="ECO:0000256" key="6">
    <source>
        <dbReference type="HAMAP-Rule" id="MF_01871"/>
    </source>
</evidence>
<feature type="binding site" evidence="6">
    <location>
        <position position="533"/>
    </location>
    <ligand>
        <name>Zn(2+)</name>
        <dbReference type="ChEBI" id="CHEBI:29105"/>
    </ligand>
</feature>
<name>A0A502E4G6_9MYCO</name>
<feature type="binding site" evidence="6">
    <location>
        <position position="361"/>
    </location>
    <ligand>
        <name>Zn(2+)</name>
        <dbReference type="ChEBI" id="CHEBI:29105"/>
    </ligand>
</feature>
<organism evidence="7 8">
    <name type="scientific">Mycolicibacterium hodleri</name>
    <dbReference type="NCBI Taxonomy" id="49897"/>
    <lineage>
        <taxon>Bacteria</taxon>
        <taxon>Bacillati</taxon>
        <taxon>Actinomycetota</taxon>
        <taxon>Actinomycetes</taxon>
        <taxon>Mycobacteriales</taxon>
        <taxon>Mycobacteriaceae</taxon>
        <taxon>Mycolicibacterium</taxon>
    </lineage>
</organism>
<dbReference type="PANTHER" id="PTHR38344">
    <property type="entry name" value="UPF0753 PROTEIN AQ_863"/>
    <property type="match status" value="1"/>
</dbReference>
<comment type="function">
    <text evidence="6">Part of an energy-coupled inorganic carbon pump.</text>
</comment>
<dbReference type="Proteomes" id="UP000320095">
    <property type="component" value="Unassembled WGS sequence"/>
</dbReference>
<comment type="subcellular location">
    <subcellularLocation>
        <location evidence="6">Cell membrane</location>
        <topology evidence="6">Peripheral membrane protein</topology>
    </subcellularLocation>
</comment>
<feature type="binding site" evidence="6">
    <location>
        <position position="548"/>
    </location>
    <ligand>
        <name>Zn(2+)</name>
        <dbReference type="ChEBI" id="CHEBI:29105"/>
    </ligand>
</feature>
<dbReference type="GO" id="GO:0005886">
    <property type="term" value="C:plasma membrane"/>
    <property type="evidence" value="ECO:0007669"/>
    <property type="project" value="UniProtKB-SubCell"/>
</dbReference>
<comment type="caution">
    <text evidence="7">The sequence shown here is derived from an EMBL/GenBank/DDBJ whole genome shotgun (WGS) entry which is preliminary data.</text>
</comment>
<protein>
    <recommendedName>
        <fullName evidence="6">Probable inorganic carbon transporter subunit DabA</fullName>
    </recommendedName>
</protein>
<reference evidence="7 8" key="1">
    <citation type="journal article" date="2019" name="Environ. Microbiol.">
        <title>Species interactions and distinct microbial communities in high Arctic permafrost affected cryosols are associated with the CH4 and CO2 gas fluxes.</title>
        <authorList>
            <person name="Altshuler I."/>
            <person name="Hamel J."/>
            <person name="Turney S."/>
            <person name="Magnuson E."/>
            <person name="Levesque R."/>
            <person name="Greer C."/>
            <person name="Whyte L.G."/>
        </authorList>
    </citation>
    <scope>NUCLEOTIDE SEQUENCE [LARGE SCALE GENOMIC DNA]</scope>
    <source>
        <strain evidence="7 8">S5.20</strain>
    </source>
</reference>
<dbReference type="EMBL" id="RCZG01000008">
    <property type="protein sequence ID" value="TPG32533.1"/>
    <property type="molecule type" value="Genomic_DNA"/>
</dbReference>
<evidence type="ECO:0000256" key="3">
    <source>
        <dbReference type="ARBA" id="ARBA00022723"/>
    </source>
</evidence>
<dbReference type="GO" id="GO:0008270">
    <property type="term" value="F:zinc ion binding"/>
    <property type="evidence" value="ECO:0007669"/>
    <property type="project" value="UniProtKB-UniRule"/>
</dbReference>
<dbReference type="RefSeq" id="WP_140694584.1">
    <property type="nucleotide sequence ID" value="NZ_RCZG01000008.1"/>
</dbReference>
<evidence type="ECO:0000313" key="8">
    <source>
        <dbReference type="Proteomes" id="UP000320095"/>
    </source>
</evidence>
<evidence type="ECO:0000256" key="2">
    <source>
        <dbReference type="ARBA" id="ARBA00022475"/>
    </source>
</evidence>
<evidence type="ECO:0000256" key="1">
    <source>
        <dbReference type="ARBA" id="ARBA00022448"/>
    </source>
</evidence>
<gene>
    <name evidence="6" type="primary">dabA</name>
    <name evidence="7" type="ORF">EAH80_19940</name>
</gene>
<keyword evidence="2 6" id="KW-1003">Cell membrane</keyword>
<comment type="subunit">
    <text evidence="6">Forms a complex with DabB.</text>
</comment>
<keyword evidence="5 6" id="KW-0472">Membrane</keyword>
<comment type="cofactor">
    <cofactor evidence="6">
        <name>Zn(2+)</name>
        <dbReference type="ChEBI" id="CHEBI:29105"/>
    </cofactor>
</comment>
<dbReference type="OrthoDB" id="9805101at2"/>
<proteinExistence type="inferred from homology"/>
<keyword evidence="8" id="KW-1185">Reference proteome</keyword>
<dbReference type="AlphaFoldDB" id="A0A502E4G6"/>